<keyword evidence="1" id="KW-0472">Membrane</keyword>
<dbReference type="RefSeq" id="WP_181376227.1">
    <property type="nucleotide sequence ID" value="NZ_BDOQ01000007.1"/>
</dbReference>
<name>A0A2R5FCD9_9PROT</name>
<keyword evidence="1" id="KW-1133">Transmembrane helix</keyword>
<dbReference type="Proteomes" id="UP000245081">
    <property type="component" value="Unassembled WGS sequence"/>
</dbReference>
<comment type="caution">
    <text evidence="2">The sequence shown here is derived from an EMBL/GenBank/DDBJ whole genome shotgun (WGS) entry which is preliminary data.</text>
</comment>
<protein>
    <submittedName>
        <fullName evidence="2">Uncharacterized protein</fullName>
    </submittedName>
</protein>
<reference evidence="2 3" key="1">
    <citation type="journal article" date="2018" name="Environ. Microbiol.">
        <title>Isolation and genomic characterization of Novimethylophilus kurashikiensis gen. nov. sp. nov., a new lanthanide-dependent methylotrophic species of Methylophilaceae.</title>
        <authorList>
            <person name="Lv H."/>
            <person name="Sahin N."/>
            <person name="Tani A."/>
        </authorList>
    </citation>
    <scope>NUCLEOTIDE SEQUENCE [LARGE SCALE GENOMIC DNA]</scope>
    <source>
        <strain evidence="2 3">La2-4</strain>
    </source>
</reference>
<feature type="transmembrane region" description="Helical" evidence="1">
    <location>
        <begin position="85"/>
        <end position="107"/>
    </location>
</feature>
<dbReference type="EMBL" id="BDOQ01000007">
    <property type="protein sequence ID" value="GBG14371.1"/>
    <property type="molecule type" value="Genomic_DNA"/>
</dbReference>
<accession>A0A2R5FCD9</accession>
<keyword evidence="1" id="KW-0812">Transmembrane</keyword>
<keyword evidence="3" id="KW-1185">Reference proteome</keyword>
<evidence type="ECO:0000313" key="2">
    <source>
        <dbReference type="EMBL" id="GBG14371.1"/>
    </source>
</evidence>
<proteinExistence type="predicted"/>
<evidence type="ECO:0000313" key="3">
    <source>
        <dbReference type="Proteomes" id="UP000245081"/>
    </source>
</evidence>
<feature type="transmembrane region" description="Helical" evidence="1">
    <location>
        <begin position="60"/>
        <end position="79"/>
    </location>
</feature>
<sequence>MLTIQPRQSPSWRVRVARALLAMTTHTIELRELAYLLAGLGVVFRAVPPLSSRGGANSPVLAGAVLILVFGLLLAGPVLNAAQPIFRAMGVLPGWVLSTLVIGLLLWKLRSMGRNYLSALRLSI</sequence>
<dbReference type="AlphaFoldDB" id="A0A2R5FCD9"/>
<gene>
    <name evidence="2" type="ORF">NMK_1970</name>
</gene>
<evidence type="ECO:0000256" key="1">
    <source>
        <dbReference type="SAM" id="Phobius"/>
    </source>
</evidence>
<organism evidence="2 3">
    <name type="scientific">Novimethylophilus kurashikiensis</name>
    <dbReference type="NCBI Taxonomy" id="1825523"/>
    <lineage>
        <taxon>Bacteria</taxon>
        <taxon>Pseudomonadati</taxon>
        <taxon>Pseudomonadota</taxon>
        <taxon>Betaproteobacteria</taxon>
        <taxon>Nitrosomonadales</taxon>
        <taxon>Methylophilaceae</taxon>
        <taxon>Novimethylophilus</taxon>
    </lineage>
</organism>